<dbReference type="GO" id="GO:0000139">
    <property type="term" value="C:Golgi membrane"/>
    <property type="evidence" value="ECO:0007669"/>
    <property type="project" value="UniProtKB-SubCell"/>
</dbReference>
<keyword evidence="6" id="KW-0735">Signal-anchor</keyword>
<keyword evidence="7" id="KW-1133">Transmembrane helix</keyword>
<evidence type="ECO:0000256" key="1">
    <source>
        <dbReference type="ARBA" id="ARBA00004394"/>
    </source>
</evidence>
<keyword evidence="5" id="KW-0812">Transmembrane</keyword>
<comment type="similarity">
    <text evidence="3">Belongs to the MNN1/MNT family.</text>
</comment>
<accession>A0AAD3DZW5</accession>
<sequence length="748" mass="84065">MRHLLLQQWLRLLNFAAQLVQRAQQSRQHLTCDRSRSFSSRFLHYRRRLTCLVLTLTFIWAATALCSYVRRIDTLLSVSRWERAVIAFDHASKPVGCIAWRGTQQCSPYGLRMPAADTDCRSNVQFTSGYCECDNSAVVALVGCGMHSFTCFDRCRELGAHGLHFPKLMQCSSQQPQRSLGALPLANATNSTTFSSSSAPAGPVPAGPQPPSGQQSSQLLVLNSTTKRSLTGTDSATTAAATATATSAPAPPTSRDPSAASLDASLELWEALLAPVRAHDPKPAQLLPKRTEDDDWLREGGRMPPGLADSLRSSLAAYSEQLGQQDVPGATLPPASQRGRGIVMVSGGLRYMVSAWISIAMLRRAGSTLPVEMWFPILEYPTSAVVEALRRRGVSCRAFTVPDLDQAGYSLKVAAIMLSSFSELLFLDADNFPLRDPAPLFDSAEYQRTGATFWRDYWGPTAVPELAHILGVHRRDLPDSSFEAGQMLIDKRKHWRGLRVALYFNYYHNVWYNLFTDYMGWGDKETFYYAFLAAREPTYYVPVPTGSVGMMRPFCRKFKSRQLCREVFTGNSMLQFDGSGAPLFLHANLEKWSLQLPDSFPDYTRRWLVMQPGGAAFPEWSVREMGLDLELFAYEQARDFRCGPFFSEYYDVRLRHGDAPIKPLDGLHTLMPGIEFHQLYRLGHRGTYTNLFERSLLDNFLFALGLLSRTVLVHVKRALRRVWGGPRVVRLLFQLERRLRNTLLSYSM</sequence>
<dbReference type="InterPro" id="IPR029044">
    <property type="entry name" value="Nucleotide-diphossugar_trans"/>
</dbReference>
<dbReference type="Proteomes" id="UP001054857">
    <property type="component" value="Unassembled WGS sequence"/>
</dbReference>
<protein>
    <submittedName>
        <fullName evidence="12">Uncharacterized protein</fullName>
    </submittedName>
</protein>
<keyword evidence="8" id="KW-0333">Golgi apparatus</keyword>
<keyword evidence="4" id="KW-0808">Transferase</keyword>
<feature type="compositionally biased region" description="Low complexity" evidence="11">
    <location>
        <begin position="191"/>
        <end position="201"/>
    </location>
</feature>
<comment type="caution">
    <text evidence="12">The sequence shown here is derived from an EMBL/GenBank/DDBJ whole genome shotgun (WGS) entry which is preliminary data.</text>
</comment>
<evidence type="ECO:0000256" key="3">
    <source>
        <dbReference type="ARBA" id="ARBA00009105"/>
    </source>
</evidence>
<comment type="subcellular location">
    <subcellularLocation>
        <location evidence="10">Endomembrane system</location>
        <topology evidence="10">Single-pass membrane protein</topology>
    </subcellularLocation>
    <subcellularLocation>
        <location evidence="1">Golgi apparatus membrane</location>
    </subcellularLocation>
    <subcellularLocation>
        <location evidence="2">Membrane</location>
        <topology evidence="2">Single-pass type II membrane protein</topology>
    </subcellularLocation>
</comment>
<dbReference type="GO" id="GO:0000026">
    <property type="term" value="F:alpha-1,2-mannosyltransferase activity"/>
    <property type="evidence" value="ECO:0007669"/>
    <property type="project" value="TreeGrafter"/>
</dbReference>
<dbReference type="GO" id="GO:0046354">
    <property type="term" value="P:mannan biosynthetic process"/>
    <property type="evidence" value="ECO:0007669"/>
    <property type="project" value="TreeGrafter"/>
</dbReference>
<feature type="region of interest" description="Disordered" evidence="11">
    <location>
        <begin position="191"/>
        <end position="261"/>
    </location>
</feature>
<feature type="compositionally biased region" description="Pro residues" evidence="11">
    <location>
        <begin position="202"/>
        <end position="211"/>
    </location>
</feature>
<evidence type="ECO:0000256" key="6">
    <source>
        <dbReference type="ARBA" id="ARBA00022968"/>
    </source>
</evidence>
<dbReference type="PANTHER" id="PTHR31646:SF1">
    <property type="entry name" value="ALPHA-1,2-MANNOSYLTRANSFERASE MNN2"/>
    <property type="match status" value="1"/>
</dbReference>
<reference evidence="12 13" key="1">
    <citation type="journal article" date="2021" name="Sci. Rep.">
        <title>Genome sequencing of the multicellular alga Astrephomene provides insights into convergent evolution of germ-soma differentiation.</title>
        <authorList>
            <person name="Yamashita S."/>
            <person name="Yamamoto K."/>
            <person name="Matsuzaki R."/>
            <person name="Suzuki S."/>
            <person name="Yamaguchi H."/>
            <person name="Hirooka S."/>
            <person name="Minakuchi Y."/>
            <person name="Miyagishima S."/>
            <person name="Kawachi M."/>
            <person name="Toyoda A."/>
            <person name="Nozaki H."/>
        </authorList>
    </citation>
    <scope>NUCLEOTIDE SEQUENCE [LARGE SCALE GENOMIC DNA]</scope>
    <source>
        <strain evidence="12 13">NIES-4017</strain>
    </source>
</reference>
<proteinExistence type="inferred from homology"/>
<dbReference type="PANTHER" id="PTHR31646">
    <property type="entry name" value="ALPHA-1,2-MANNOSYLTRANSFERASE MNN2"/>
    <property type="match status" value="1"/>
</dbReference>
<evidence type="ECO:0000256" key="11">
    <source>
        <dbReference type="SAM" id="MobiDB-lite"/>
    </source>
</evidence>
<evidence type="ECO:0000256" key="10">
    <source>
        <dbReference type="ARBA" id="ARBA00037847"/>
    </source>
</evidence>
<dbReference type="EMBL" id="BMAR01000046">
    <property type="protein sequence ID" value="GFR51145.1"/>
    <property type="molecule type" value="Genomic_DNA"/>
</dbReference>
<dbReference type="Gene3D" id="3.90.550.10">
    <property type="entry name" value="Spore Coat Polysaccharide Biosynthesis Protein SpsA, Chain A"/>
    <property type="match status" value="1"/>
</dbReference>
<feature type="compositionally biased region" description="Low complexity" evidence="11">
    <location>
        <begin position="233"/>
        <end position="248"/>
    </location>
</feature>
<evidence type="ECO:0000313" key="12">
    <source>
        <dbReference type="EMBL" id="GFR51145.1"/>
    </source>
</evidence>
<dbReference type="Pfam" id="PF11051">
    <property type="entry name" value="Mannosyl_trans3"/>
    <property type="match status" value="2"/>
</dbReference>
<dbReference type="SUPFAM" id="SSF53448">
    <property type="entry name" value="Nucleotide-diphospho-sugar transferases"/>
    <property type="match status" value="1"/>
</dbReference>
<dbReference type="AlphaFoldDB" id="A0AAD3DZW5"/>
<feature type="compositionally biased region" description="Polar residues" evidence="11">
    <location>
        <begin position="219"/>
        <end position="232"/>
    </location>
</feature>
<dbReference type="InterPro" id="IPR022751">
    <property type="entry name" value="Alpha_mannosyltransferase"/>
</dbReference>
<keyword evidence="13" id="KW-1185">Reference proteome</keyword>
<name>A0AAD3DZW5_9CHLO</name>
<evidence type="ECO:0000256" key="9">
    <source>
        <dbReference type="ARBA" id="ARBA00023136"/>
    </source>
</evidence>
<evidence type="ECO:0000256" key="2">
    <source>
        <dbReference type="ARBA" id="ARBA00004606"/>
    </source>
</evidence>
<keyword evidence="9" id="KW-0472">Membrane</keyword>
<evidence type="ECO:0000256" key="8">
    <source>
        <dbReference type="ARBA" id="ARBA00023034"/>
    </source>
</evidence>
<organism evidence="12 13">
    <name type="scientific">Astrephomene gubernaculifera</name>
    <dbReference type="NCBI Taxonomy" id="47775"/>
    <lineage>
        <taxon>Eukaryota</taxon>
        <taxon>Viridiplantae</taxon>
        <taxon>Chlorophyta</taxon>
        <taxon>core chlorophytes</taxon>
        <taxon>Chlorophyceae</taxon>
        <taxon>CS clade</taxon>
        <taxon>Chlamydomonadales</taxon>
        <taxon>Astrephomenaceae</taxon>
        <taxon>Astrephomene</taxon>
    </lineage>
</organism>
<gene>
    <name evidence="12" type="ORF">Agub_g13500</name>
</gene>
<evidence type="ECO:0000256" key="5">
    <source>
        <dbReference type="ARBA" id="ARBA00022692"/>
    </source>
</evidence>
<evidence type="ECO:0000256" key="4">
    <source>
        <dbReference type="ARBA" id="ARBA00022679"/>
    </source>
</evidence>
<evidence type="ECO:0000313" key="13">
    <source>
        <dbReference type="Proteomes" id="UP001054857"/>
    </source>
</evidence>
<evidence type="ECO:0000256" key="7">
    <source>
        <dbReference type="ARBA" id="ARBA00022989"/>
    </source>
</evidence>